<reference evidence="11 12" key="1">
    <citation type="submission" date="2006-02" db="EMBL/GenBank/DDBJ databases">
        <authorList>
            <person name="Pinhassi J."/>
            <person name="Pedros-Alio C."/>
            <person name="Ferriera S."/>
            <person name="Johnson J."/>
            <person name="Kravitz S."/>
            <person name="Halpern A."/>
            <person name="Remington K."/>
            <person name="Beeson K."/>
            <person name="Tran B."/>
            <person name="Rogers Y.-H."/>
            <person name="Friedman R."/>
            <person name="Venter J.C."/>
        </authorList>
    </citation>
    <scope>NUCLEOTIDE SEQUENCE [LARGE SCALE GENOMIC DNA]</scope>
    <source>
        <strain evidence="11 12">MED92</strain>
    </source>
</reference>
<feature type="transmembrane region" description="Helical" evidence="9">
    <location>
        <begin position="151"/>
        <end position="172"/>
    </location>
</feature>
<dbReference type="AlphaFoldDB" id="A0A7U8C9E0"/>
<evidence type="ECO:0000256" key="6">
    <source>
        <dbReference type="ARBA" id="ARBA00022989"/>
    </source>
</evidence>
<evidence type="ECO:0000256" key="1">
    <source>
        <dbReference type="ARBA" id="ARBA00004651"/>
    </source>
</evidence>
<evidence type="ECO:0000256" key="2">
    <source>
        <dbReference type="ARBA" id="ARBA00010065"/>
    </source>
</evidence>
<comment type="similarity">
    <text evidence="2 9">Belongs to the CN hydrolase family. Apolipoprotein N-acyltransferase subfamily.</text>
</comment>
<keyword evidence="11" id="KW-0449">Lipoprotein</keyword>
<feature type="transmembrane region" description="Helical" evidence="9">
    <location>
        <begin position="80"/>
        <end position="101"/>
    </location>
</feature>
<dbReference type="InterPro" id="IPR004563">
    <property type="entry name" value="Apolipo_AcylTrfase"/>
</dbReference>
<comment type="function">
    <text evidence="9">Catalyzes the phospholipid dependent N-acylation of the N-terminal cysteine of apolipoprotein, the last step in lipoprotein maturation.</text>
</comment>
<dbReference type="OrthoDB" id="9804277at2"/>
<accession>A0A7U8C9E0</accession>
<keyword evidence="4 9" id="KW-0808">Transferase</keyword>
<keyword evidence="3 9" id="KW-1003">Cell membrane</keyword>
<dbReference type="PANTHER" id="PTHR38686">
    <property type="entry name" value="APOLIPOPROTEIN N-ACYLTRANSFERASE"/>
    <property type="match status" value="1"/>
</dbReference>
<dbReference type="EMBL" id="AAOW01000001">
    <property type="protein sequence ID" value="EAR63001.1"/>
    <property type="molecule type" value="Genomic_DNA"/>
</dbReference>
<dbReference type="Pfam" id="PF20154">
    <property type="entry name" value="LNT_N"/>
    <property type="match status" value="1"/>
</dbReference>
<keyword evidence="12" id="KW-1185">Reference proteome</keyword>
<evidence type="ECO:0000256" key="3">
    <source>
        <dbReference type="ARBA" id="ARBA00022475"/>
    </source>
</evidence>
<organism evidence="11 12">
    <name type="scientific">Neptuniibacter caesariensis</name>
    <dbReference type="NCBI Taxonomy" id="207954"/>
    <lineage>
        <taxon>Bacteria</taxon>
        <taxon>Pseudomonadati</taxon>
        <taxon>Pseudomonadota</taxon>
        <taxon>Gammaproteobacteria</taxon>
        <taxon>Oceanospirillales</taxon>
        <taxon>Oceanospirillaceae</taxon>
        <taxon>Neptuniibacter</taxon>
    </lineage>
</organism>
<dbReference type="GO" id="GO:0016410">
    <property type="term" value="F:N-acyltransferase activity"/>
    <property type="evidence" value="ECO:0007669"/>
    <property type="project" value="UniProtKB-UniRule"/>
</dbReference>
<feature type="transmembrane region" description="Helical" evidence="9">
    <location>
        <begin position="6"/>
        <end position="37"/>
    </location>
</feature>
<feature type="transmembrane region" description="Helical" evidence="9">
    <location>
        <begin position="179"/>
        <end position="196"/>
    </location>
</feature>
<evidence type="ECO:0000256" key="5">
    <source>
        <dbReference type="ARBA" id="ARBA00022692"/>
    </source>
</evidence>
<comment type="catalytic activity">
    <reaction evidence="9">
        <text>N-terminal S-1,2-diacyl-sn-glyceryl-L-cysteinyl-[lipoprotein] + a glycerophospholipid = N-acyl-S-1,2-diacyl-sn-glyceryl-L-cysteinyl-[lipoprotein] + a 2-acyl-sn-glycero-3-phospholipid + H(+)</text>
        <dbReference type="Rhea" id="RHEA:48228"/>
        <dbReference type="Rhea" id="RHEA-COMP:14681"/>
        <dbReference type="Rhea" id="RHEA-COMP:14684"/>
        <dbReference type="ChEBI" id="CHEBI:15378"/>
        <dbReference type="ChEBI" id="CHEBI:136912"/>
        <dbReference type="ChEBI" id="CHEBI:140656"/>
        <dbReference type="ChEBI" id="CHEBI:140657"/>
        <dbReference type="ChEBI" id="CHEBI:140660"/>
        <dbReference type="EC" id="2.3.1.269"/>
    </reaction>
</comment>
<feature type="transmembrane region" description="Helical" evidence="9">
    <location>
        <begin position="113"/>
        <end position="131"/>
    </location>
</feature>
<dbReference type="GO" id="GO:0042158">
    <property type="term" value="P:lipoprotein biosynthetic process"/>
    <property type="evidence" value="ECO:0007669"/>
    <property type="project" value="UniProtKB-UniRule"/>
</dbReference>
<feature type="domain" description="CN hydrolase" evidence="10">
    <location>
        <begin position="213"/>
        <end position="455"/>
    </location>
</feature>
<evidence type="ECO:0000259" key="10">
    <source>
        <dbReference type="PROSITE" id="PS50263"/>
    </source>
</evidence>
<comment type="pathway">
    <text evidence="9">Protein modification; lipoprotein biosynthesis (N-acyl transfer).</text>
</comment>
<evidence type="ECO:0000313" key="12">
    <source>
        <dbReference type="Proteomes" id="UP000002171"/>
    </source>
</evidence>
<dbReference type="Pfam" id="PF00795">
    <property type="entry name" value="CN_hydrolase"/>
    <property type="match status" value="1"/>
</dbReference>
<dbReference type="RefSeq" id="WP_007022019.1">
    <property type="nucleotide sequence ID" value="NZ_CH724126.1"/>
</dbReference>
<evidence type="ECO:0000256" key="8">
    <source>
        <dbReference type="ARBA" id="ARBA00023315"/>
    </source>
</evidence>
<dbReference type="UniPathway" id="UPA00666"/>
<comment type="subcellular location">
    <subcellularLocation>
        <location evidence="1 9">Cell membrane</location>
        <topology evidence="1 9">Multi-pass membrane protein</topology>
    </subcellularLocation>
</comment>
<dbReference type="NCBIfam" id="TIGR00546">
    <property type="entry name" value="lnt"/>
    <property type="match status" value="1"/>
</dbReference>
<dbReference type="EC" id="2.3.1.269" evidence="9"/>
<dbReference type="InterPro" id="IPR036526">
    <property type="entry name" value="C-N_Hydrolase_sf"/>
</dbReference>
<dbReference type="InterPro" id="IPR003010">
    <property type="entry name" value="C-N_Hydrolase"/>
</dbReference>
<sequence length="498" mass="54982">MPLQLLVVLLAGASIAPSLAPFSVPYLVFIAPALLYLCSANKTVKQASWLGYLFGLGFFGSGVSWVFVSISEHSQTPLPVAVALTGLFVAGLAILFLLQLFIWKKLFSGRWQLLSYIGIWIAFEWLRSWFFTGFPWLYLGTAGLDTPYENLLPIGGVWLSSLAILITSVCGAELLRTRKLLPLLCLPLPLIGSLLLEQSWTQPKGSALKVAVVQPNIPQQIKWNPNYRPEIFTQYEELTSPHLDAELVLWPETAIPALIQYAASPLAELLNNLDSNGAILISGLPSAEPDPSYPRGYRIYNSLAILTAGSGVYHKQRLVPFGEYVPMEDLLRGTLDFFNLPMSSFSLPREQQPLLNVGKYKISTAICYEIAYPELVRNSAKKADILLTVSNDTWFGQSIAPAQHMQIARTRALENGRWLIRGTNNGISGLVDPQGQIIDSLPQFRAGVLRGEVYAMQGLTPFQQYGSLPVILLALLLCLCGLGKRQNLSAENPYPSFR</sequence>
<dbReference type="PANTHER" id="PTHR38686:SF1">
    <property type="entry name" value="APOLIPOPROTEIN N-ACYLTRANSFERASE"/>
    <property type="match status" value="1"/>
</dbReference>
<evidence type="ECO:0000256" key="9">
    <source>
        <dbReference type="HAMAP-Rule" id="MF_01148"/>
    </source>
</evidence>
<evidence type="ECO:0000256" key="7">
    <source>
        <dbReference type="ARBA" id="ARBA00023136"/>
    </source>
</evidence>
<dbReference type="SUPFAM" id="SSF56317">
    <property type="entry name" value="Carbon-nitrogen hydrolase"/>
    <property type="match status" value="1"/>
</dbReference>
<comment type="caution">
    <text evidence="11">The sequence shown here is derived from an EMBL/GenBank/DDBJ whole genome shotgun (WGS) entry which is preliminary data.</text>
</comment>
<dbReference type="PROSITE" id="PS50263">
    <property type="entry name" value="CN_HYDROLASE"/>
    <property type="match status" value="1"/>
</dbReference>
<dbReference type="HAMAP" id="MF_01148">
    <property type="entry name" value="Lnt"/>
    <property type="match status" value="1"/>
</dbReference>
<keyword evidence="6 9" id="KW-1133">Transmembrane helix</keyword>
<keyword evidence="8 9" id="KW-0012">Acyltransferase</keyword>
<protein>
    <recommendedName>
        <fullName evidence="9">Apolipoprotein N-acyltransferase</fullName>
        <shortName evidence="9">ALP N-acyltransferase</shortName>
        <ecNumber evidence="9">2.3.1.269</ecNumber>
    </recommendedName>
</protein>
<dbReference type="CDD" id="cd07571">
    <property type="entry name" value="ALP_N-acyl_transferase"/>
    <property type="match status" value="1"/>
</dbReference>
<evidence type="ECO:0000256" key="4">
    <source>
        <dbReference type="ARBA" id="ARBA00022679"/>
    </source>
</evidence>
<keyword evidence="5 9" id="KW-0812">Transmembrane</keyword>
<dbReference type="Proteomes" id="UP000002171">
    <property type="component" value="Unassembled WGS sequence"/>
</dbReference>
<evidence type="ECO:0000313" key="11">
    <source>
        <dbReference type="EMBL" id="EAR63001.1"/>
    </source>
</evidence>
<feature type="transmembrane region" description="Helical" evidence="9">
    <location>
        <begin position="49"/>
        <end position="68"/>
    </location>
</feature>
<keyword evidence="7 9" id="KW-0472">Membrane</keyword>
<dbReference type="GO" id="GO:0005886">
    <property type="term" value="C:plasma membrane"/>
    <property type="evidence" value="ECO:0007669"/>
    <property type="project" value="UniProtKB-SubCell"/>
</dbReference>
<dbReference type="InterPro" id="IPR045378">
    <property type="entry name" value="LNT_N"/>
</dbReference>
<proteinExistence type="inferred from homology"/>
<gene>
    <name evidence="9" type="primary">lnt</name>
    <name evidence="11" type="ORF">MED92_07776</name>
</gene>
<name>A0A7U8C9E0_NEPCE</name>
<dbReference type="Gene3D" id="3.60.110.10">
    <property type="entry name" value="Carbon-nitrogen hydrolase"/>
    <property type="match status" value="1"/>
</dbReference>